<feature type="chain" id="PRO_5042049652" description="MIR domain-containing protein" evidence="3">
    <location>
        <begin position="24"/>
        <end position="254"/>
    </location>
</feature>
<name>A0AAD1Y7N4_EUPCR</name>
<organism evidence="5 6">
    <name type="scientific">Euplotes crassus</name>
    <dbReference type="NCBI Taxonomy" id="5936"/>
    <lineage>
        <taxon>Eukaryota</taxon>
        <taxon>Sar</taxon>
        <taxon>Alveolata</taxon>
        <taxon>Ciliophora</taxon>
        <taxon>Intramacronucleata</taxon>
        <taxon>Spirotrichea</taxon>
        <taxon>Hypotrichia</taxon>
        <taxon>Euplotida</taxon>
        <taxon>Euplotidae</taxon>
        <taxon>Moneuplotes</taxon>
    </lineage>
</organism>
<dbReference type="Gene3D" id="2.80.10.50">
    <property type="match status" value="1"/>
</dbReference>
<comment type="caution">
    <text evidence="5">The sequence shown here is derived from an EMBL/GenBank/DDBJ whole genome shotgun (WGS) entry which is preliminary data.</text>
</comment>
<evidence type="ECO:0000313" key="5">
    <source>
        <dbReference type="EMBL" id="CAI2386169.1"/>
    </source>
</evidence>
<dbReference type="PANTHER" id="PTHR46809:SF2">
    <property type="entry name" value="GH21273P"/>
    <property type="match status" value="1"/>
</dbReference>
<dbReference type="PANTHER" id="PTHR46809">
    <property type="entry name" value="STROMAL CELL-DERIVED FACTOR 2-LIKE PROTEIN"/>
    <property type="match status" value="1"/>
</dbReference>
<keyword evidence="2" id="KW-0677">Repeat</keyword>
<dbReference type="SUPFAM" id="SSF82109">
    <property type="entry name" value="MIR domain"/>
    <property type="match status" value="1"/>
</dbReference>
<dbReference type="Pfam" id="PF02815">
    <property type="entry name" value="MIR"/>
    <property type="match status" value="1"/>
</dbReference>
<evidence type="ECO:0000256" key="3">
    <source>
        <dbReference type="SAM" id="SignalP"/>
    </source>
</evidence>
<proteinExistence type="predicted"/>
<dbReference type="CDD" id="cd23279">
    <property type="entry name" value="beta-trefoil_MIR_SDF2-like"/>
    <property type="match status" value="1"/>
</dbReference>
<evidence type="ECO:0000313" key="6">
    <source>
        <dbReference type="Proteomes" id="UP001295684"/>
    </source>
</evidence>
<reference evidence="5" key="1">
    <citation type="submission" date="2023-07" db="EMBL/GenBank/DDBJ databases">
        <authorList>
            <consortium name="AG Swart"/>
            <person name="Singh M."/>
            <person name="Singh A."/>
            <person name="Seah K."/>
            <person name="Emmerich C."/>
        </authorList>
    </citation>
    <scope>NUCLEOTIDE SEQUENCE</scope>
    <source>
        <strain evidence="5">DP1</strain>
    </source>
</reference>
<keyword evidence="6" id="KW-1185">Reference proteome</keyword>
<dbReference type="AlphaFoldDB" id="A0AAD1Y7N4"/>
<dbReference type="InterPro" id="IPR036300">
    <property type="entry name" value="MIR_dom_sf"/>
</dbReference>
<evidence type="ECO:0000256" key="2">
    <source>
        <dbReference type="ARBA" id="ARBA00022737"/>
    </source>
</evidence>
<dbReference type="SMART" id="SM00472">
    <property type="entry name" value="MIR"/>
    <property type="match status" value="3"/>
</dbReference>
<gene>
    <name evidence="5" type="ORF">ECRASSUSDP1_LOCUS27773</name>
</gene>
<evidence type="ECO:0000259" key="4">
    <source>
        <dbReference type="PROSITE" id="PS50919"/>
    </source>
</evidence>
<dbReference type="Proteomes" id="UP001295684">
    <property type="component" value="Unassembled WGS sequence"/>
</dbReference>
<sequence length="254" mass="28361">MPKHVFIIQTFLVICLMVSNTVAETEYDEDKIHDLIQNQYLTCTTTVRIVNNALGYHLHSHPISYGSGSFQQAVTGLESSTDVGSLWMIKEGEGDEICLTGDIVPCGSTIRLEHMGTYKNLHSHEFESPVSKRSEVSAFGESGVGDSGDNWIIECKDGLNGDKITGRTLFYLKHKISGNYLYTDARSMFTRQNCMNCPIIGQAEVSGTRAKNKNGLWKIVGGYFFSHDDQGDFGLGEIVEEQQDYSEDYDRDDL</sequence>
<evidence type="ECO:0000256" key="1">
    <source>
        <dbReference type="ARBA" id="ARBA00022729"/>
    </source>
</evidence>
<feature type="signal peptide" evidence="3">
    <location>
        <begin position="1"/>
        <end position="23"/>
    </location>
</feature>
<dbReference type="EMBL" id="CAMPGE010028658">
    <property type="protein sequence ID" value="CAI2386169.1"/>
    <property type="molecule type" value="Genomic_DNA"/>
</dbReference>
<dbReference type="PROSITE" id="PS50919">
    <property type="entry name" value="MIR"/>
    <property type="match status" value="2"/>
</dbReference>
<protein>
    <recommendedName>
        <fullName evidence="4">MIR domain-containing protein</fullName>
    </recommendedName>
</protein>
<feature type="domain" description="MIR" evidence="4">
    <location>
        <begin position="38"/>
        <end position="92"/>
    </location>
</feature>
<accession>A0AAD1Y7N4</accession>
<feature type="domain" description="MIR" evidence="4">
    <location>
        <begin position="101"/>
        <end position="156"/>
    </location>
</feature>
<dbReference type="InterPro" id="IPR016093">
    <property type="entry name" value="MIR_motif"/>
</dbReference>
<keyword evidence="1 3" id="KW-0732">Signal</keyword>